<feature type="domain" description="Cadherin" evidence="10">
    <location>
        <begin position="31"/>
        <end position="139"/>
    </location>
</feature>
<dbReference type="Gene3D" id="2.60.40.60">
    <property type="entry name" value="Cadherins"/>
    <property type="match status" value="14"/>
</dbReference>
<feature type="chain" id="PRO_5040204231" evidence="9">
    <location>
        <begin position="23"/>
        <end position="1582"/>
    </location>
</feature>
<evidence type="ECO:0000256" key="8">
    <source>
        <dbReference type="PROSITE-ProRule" id="PRU00043"/>
    </source>
</evidence>
<feature type="domain" description="Cadherin" evidence="10">
    <location>
        <begin position="913"/>
        <end position="1019"/>
    </location>
</feature>
<evidence type="ECO:0000256" key="5">
    <source>
        <dbReference type="ARBA" id="ARBA00022837"/>
    </source>
</evidence>
<dbReference type="PROSITE" id="PS00232">
    <property type="entry name" value="CADHERIN_1"/>
    <property type="match status" value="5"/>
</dbReference>
<evidence type="ECO:0000256" key="4">
    <source>
        <dbReference type="ARBA" id="ARBA00022737"/>
    </source>
</evidence>
<dbReference type="PANTHER" id="PTHR24026">
    <property type="entry name" value="FAT ATYPICAL CADHERIN-RELATED"/>
    <property type="match status" value="1"/>
</dbReference>
<dbReference type="PANTHER" id="PTHR24026:SF133">
    <property type="entry name" value="CADHERIN-RELATED FAMILY MEMBER 2"/>
    <property type="match status" value="1"/>
</dbReference>
<feature type="domain" description="Cadherin" evidence="10">
    <location>
        <begin position="366"/>
        <end position="475"/>
    </location>
</feature>
<sequence>MAGKRIFSLAVVLVSFAAVLQASGNRRPYFLDTLHHVELPEEEADYYVGRIIAEDPDGDNLTYGIRDTAPQYLDGNVYSNGKLYLVVDPVSGNVTLQTPVDRELSSSLVATWTVSDGFAVNTTKDIILVADKNDVIPRFQGLKGRLDPVLEDTAVGEIITTFSVSDEDAGDNGLVDVKYVTHDNNCDENHPFDIMTLHEGRNNFAITVAEELDYSVRPQYTLCLVAEDRANGSDSLKSNISKIVIPIQDVQNQPPVFLNLPYRREIYENNQVGSTVIQVTAQDGDRGVRVPNLIELTLDSPYFEIDSDGVITTKTSLDRENLEENPLRLNVIATEVDDTQPSNLTVSEVPVVVTVLDEDDNIPQFSDTFVHVGLFENSREGTRLDLGVTVTDVDEHKNAAFNLELIQPLDAFALVTETGRGSALVDVKVNNSALIDYETRQETNFKIKASSLLGNESTLEVTVSIININDNGPVFSQDDGYQGYFAEDVPSGHTILTVQATDEDIGAKVSYAINPPVKEFEVGESSGVITTAPGAYFNALVQRQYFLLVEASDGERVTQTLVTLQCTDVNDNAPVFQRHVDEIFQTEFHDNIPDHAIIRLTAFDADPTSPNNQFSYFIIAGDSDKKFRINDTSGELFFNGSVDYDIGDMAYLLTISARDHGSPPMEGTTTLNVTILDSNDNSPVFARDLYIFSVREDVPNNYVVGNVTASDDDSGFNGILDYNIVQGGSGIFYIITTNTVGNIRVGGRLDKEKAPENGYILNITVQDRGSPPRSTDCLVNIKVIDVNDEKPVFDPDQVLKYSVSEDAFPGFQVFTIHATDLDSNSKLSYQMENIIAEDEKGRKVERNFSSQFSCDENNGTVSVNEELDREEVETFFLELVVRDFNAETEDQQTDTATVTITIEDVNDNAPVFENITDDLSVVEGSANSTIVTTGIHATDTDRGVNGEVVYSLEKDAGGAFKIERKKGIVRVNNEALIDREKYEMLTIIVRATDRGSPMKFAEKNLTIEIEDINDHTPIFERQSYTGKVFENSASDTFVYKVTALDIDPTFGVVSYNIVGGNNYLWFKMNSTNGVISVADNTIDREIADEVILLVEAVDYGQERDTTEVIIEIGDENDNSPTFTHFEKDVTVPEDILKGALITTVVATDNDKPNSPASSIEYTVTGGNGTDYFGISNGTGEVTTTQDLNYGSTPSNKNRVYDIIVQARDKAYPFHSVQETMTIKVNDAGNNPPVITFPEDNSFLTMPECYDNKTVPVVDATAVDSDAGDDSKIAFRLAEVAGYDWSVFRVDNYTGQIFYEGDPPDWSEHPQFRLILEAYNYLSVSEDFDSVDFTINVLDVDNHDPVFSTEAENETATTEIEIQEKLEVGTKVGIVSATDKDDGNPIYYFIVDGNEDDYFGIGKHTGEIFTTKELDASFINITSYTITIKATENEKYKEDSASGKRRQTLSEVPDYDPTIIVVTINIVDINDNPPYFLQEMYTTGVIYTVDFDVIVTRVSAEDDDPDENNRNMVYSILSQDRLGVDKEIIQENDTAFYIDTKTGDIRTKTSFLWLTGGIYFQLRIKVVDPDKNSSYHSLIRQNF</sequence>
<reference evidence="11" key="1">
    <citation type="submission" date="2021-10" db="EMBL/GenBank/DDBJ databases">
        <title>Tropical sea cucumber genome reveals ecological adaptation and Cuvierian tubules defense mechanism.</title>
        <authorList>
            <person name="Chen T."/>
        </authorList>
    </citation>
    <scope>NUCLEOTIDE SEQUENCE</scope>
    <source>
        <strain evidence="11">Nanhai2018</strain>
        <tissue evidence="11">Muscle</tissue>
    </source>
</reference>
<evidence type="ECO:0000256" key="1">
    <source>
        <dbReference type="ARBA" id="ARBA00004167"/>
    </source>
</evidence>
<feature type="signal peptide" evidence="9">
    <location>
        <begin position="1"/>
        <end position="22"/>
    </location>
</feature>
<feature type="domain" description="Cadherin" evidence="10">
    <location>
        <begin position="149"/>
        <end position="257"/>
    </location>
</feature>
<dbReference type="EMBL" id="JAIZAY010000020">
    <property type="protein sequence ID" value="KAJ8022787.1"/>
    <property type="molecule type" value="Genomic_DNA"/>
</dbReference>
<evidence type="ECO:0000313" key="12">
    <source>
        <dbReference type="Proteomes" id="UP001152320"/>
    </source>
</evidence>
<dbReference type="SMART" id="SM00112">
    <property type="entry name" value="CA"/>
    <property type="match status" value="13"/>
</dbReference>
<name>A0A9Q1BFK1_HOLLE</name>
<feature type="domain" description="Cadherin" evidence="10">
    <location>
        <begin position="477"/>
        <end position="576"/>
    </location>
</feature>
<keyword evidence="4" id="KW-0677">Repeat</keyword>
<evidence type="ECO:0000313" key="11">
    <source>
        <dbReference type="EMBL" id="KAJ8022787.1"/>
    </source>
</evidence>
<keyword evidence="2" id="KW-0812">Transmembrane</keyword>
<keyword evidence="3 9" id="KW-0732">Signal</keyword>
<dbReference type="Pfam" id="PF00028">
    <property type="entry name" value="Cadherin"/>
    <property type="match status" value="7"/>
</dbReference>
<feature type="domain" description="Cadherin" evidence="10">
    <location>
        <begin position="580"/>
        <end position="685"/>
    </location>
</feature>
<keyword evidence="7" id="KW-0472">Membrane</keyword>
<evidence type="ECO:0000256" key="3">
    <source>
        <dbReference type="ARBA" id="ARBA00022729"/>
    </source>
</evidence>
<proteinExistence type="predicted"/>
<feature type="domain" description="Cadherin" evidence="10">
    <location>
        <begin position="258"/>
        <end position="365"/>
    </location>
</feature>
<feature type="domain" description="Cadherin" evidence="10">
    <location>
        <begin position="1123"/>
        <end position="1234"/>
    </location>
</feature>
<comment type="subcellular location">
    <subcellularLocation>
        <location evidence="1">Membrane</location>
        <topology evidence="1">Single-pass membrane protein</topology>
    </subcellularLocation>
</comment>
<feature type="domain" description="Cadherin" evidence="10">
    <location>
        <begin position="1020"/>
        <end position="1122"/>
    </location>
</feature>
<dbReference type="OrthoDB" id="6510378at2759"/>
<evidence type="ECO:0000259" key="10">
    <source>
        <dbReference type="PROSITE" id="PS50268"/>
    </source>
</evidence>
<comment type="caution">
    <text evidence="11">The sequence shown here is derived from an EMBL/GenBank/DDBJ whole genome shotgun (WGS) entry which is preliminary data.</text>
</comment>
<dbReference type="PRINTS" id="PR00205">
    <property type="entry name" value="CADHERIN"/>
</dbReference>
<evidence type="ECO:0000256" key="2">
    <source>
        <dbReference type="ARBA" id="ARBA00022692"/>
    </source>
</evidence>
<dbReference type="GO" id="GO:0005886">
    <property type="term" value="C:plasma membrane"/>
    <property type="evidence" value="ECO:0007669"/>
    <property type="project" value="UniProtKB-SubCell"/>
</dbReference>
<evidence type="ECO:0000256" key="7">
    <source>
        <dbReference type="ARBA" id="ARBA00023136"/>
    </source>
</evidence>
<accession>A0A9Q1BFK1</accession>
<feature type="domain" description="Cadherin" evidence="10">
    <location>
        <begin position="1353"/>
        <end position="1475"/>
    </location>
</feature>
<dbReference type="GO" id="GO:0005509">
    <property type="term" value="F:calcium ion binding"/>
    <property type="evidence" value="ECO:0007669"/>
    <property type="project" value="UniProtKB-UniRule"/>
</dbReference>
<evidence type="ECO:0000256" key="6">
    <source>
        <dbReference type="ARBA" id="ARBA00022989"/>
    </source>
</evidence>
<dbReference type="PROSITE" id="PS50268">
    <property type="entry name" value="CADHERIN_2"/>
    <property type="match status" value="13"/>
</dbReference>
<dbReference type="CDD" id="cd11304">
    <property type="entry name" value="Cadherin_repeat"/>
    <property type="match status" value="14"/>
</dbReference>
<dbReference type="InterPro" id="IPR015919">
    <property type="entry name" value="Cadherin-like_sf"/>
</dbReference>
<organism evidence="11 12">
    <name type="scientific">Holothuria leucospilota</name>
    <name type="common">Black long sea cucumber</name>
    <name type="synonym">Mertensiothuria leucospilota</name>
    <dbReference type="NCBI Taxonomy" id="206669"/>
    <lineage>
        <taxon>Eukaryota</taxon>
        <taxon>Metazoa</taxon>
        <taxon>Echinodermata</taxon>
        <taxon>Eleutherozoa</taxon>
        <taxon>Echinozoa</taxon>
        <taxon>Holothuroidea</taxon>
        <taxon>Aspidochirotacea</taxon>
        <taxon>Aspidochirotida</taxon>
        <taxon>Holothuriidae</taxon>
        <taxon>Holothuria</taxon>
    </lineage>
</organism>
<dbReference type="Proteomes" id="UP001152320">
    <property type="component" value="Chromosome 20"/>
</dbReference>
<feature type="domain" description="Cadherin" evidence="10">
    <location>
        <begin position="686"/>
        <end position="793"/>
    </location>
</feature>
<dbReference type="SUPFAM" id="SSF49313">
    <property type="entry name" value="Cadherin-like"/>
    <property type="match status" value="14"/>
</dbReference>
<feature type="domain" description="Cadherin" evidence="10">
    <location>
        <begin position="1256"/>
        <end position="1346"/>
    </location>
</feature>
<dbReference type="FunFam" id="2.60.40.60:FF:000020">
    <property type="entry name" value="Dachsous cadherin-related 1b"/>
    <property type="match status" value="1"/>
</dbReference>
<gene>
    <name evidence="11" type="ORF">HOLleu_37780</name>
</gene>
<dbReference type="GO" id="GO:0007156">
    <property type="term" value="P:homophilic cell adhesion via plasma membrane adhesion molecules"/>
    <property type="evidence" value="ECO:0007669"/>
    <property type="project" value="InterPro"/>
</dbReference>
<evidence type="ECO:0000256" key="9">
    <source>
        <dbReference type="SAM" id="SignalP"/>
    </source>
</evidence>
<dbReference type="FunFam" id="2.60.40.60:FF:000033">
    <property type="entry name" value="FAT atypical cadherin 1"/>
    <property type="match status" value="1"/>
</dbReference>
<keyword evidence="6" id="KW-1133">Transmembrane helix</keyword>
<feature type="domain" description="Cadherin" evidence="10">
    <location>
        <begin position="795"/>
        <end position="912"/>
    </location>
</feature>
<protein>
    <submittedName>
        <fullName evidence="11">Protocadherin Fat 4</fullName>
    </submittedName>
</protein>
<dbReference type="InterPro" id="IPR020894">
    <property type="entry name" value="Cadherin_CS"/>
</dbReference>
<dbReference type="InterPro" id="IPR002126">
    <property type="entry name" value="Cadherin-like_dom"/>
</dbReference>
<keyword evidence="5 8" id="KW-0106">Calcium</keyword>
<keyword evidence="12" id="KW-1185">Reference proteome</keyword>